<dbReference type="Gene3D" id="3.40.50.1970">
    <property type="match status" value="1"/>
</dbReference>
<sequence length="375" mass="40357">MREFSIQTHVFFGENALGRLEEIQNKSVLIVCDKFIVESGVADKIKARLASCQVFVFSDIVPDPPVEVVADGIKCLAECKAEVMIAIGGGSAIDAAKAIRELARQMNYVDVDECYAIPTTSGTGSEVTKFSVITNAQEGVKYPLVSQSLQPMVAILDPELVETVPPAITADTGMDALTHALEAYVSTEATDFTDALAEKAATLLFRFLPQAYKDGADLTAREKVHNAACLAGMAFNTAGLGICHSIAHTIGGKFHISHGRSNALVLPYVMEFNANTDASEKTVCARKYQRMAKLVGLPYANTQTAVNSLIRRIREMENVFGIPDSLKKLDIKVEDVLAVKDDMIQAALADTCTATNPRKADAADIETILGKVTPL</sequence>
<evidence type="ECO:0000259" key="3">
    <source>
        <dbReference type="Pfam" id="PF25137"/>
    </source>
</evidence>
<evidence type="ECO:0000256" key="1">
    <source>
        <dbReference type="ARBA" id="ARBA00023002"/>
    </source>
</evidence>
<dbReference type="InterPro" id="IPR018211">
    <property type="entry name" value="ADH_Fe_CS"/>
</dbReference>
<dbReference type="PROSITE" id="PS00913">
    <property type="entry name" value="ADH_IRON_1"/>
    <property type="match status" value="1"/>
</dbReference>
<organism evidence="4 5">
    <name type="scientific">Zhenpiania hominis</name>
    <dbReference type="NCBI Taxonomy" id="2763644"/>
    <lineage>
        <taxon>Bacteria</taxon>
        <taxon>Bacillati</taxon>
        <taxon>Bacillota</taxon>
        <taxon>Clostridia</taxon>
        <taxon>Peptostreptococcales</taxon>
        <taxon>Anaerovoracaceae</taxon>
        <taxon>Zhenpiania</taxon>
    </lineage>
</organism>
<dbReference type="InterPro" id="IPR056798">
    <property type="entry name" value="ADH_Fe_C"/>
</dbReference>
<proteinExistence type="predicted"/>
<dbReference type="PANTHER" id="PTHR11496:SF83">
    <property type="entry name" value="HYDROXYACID-OXOACID TRANSHYDROGENASE, MITOCHONDRIAL"/>
    <property type="match status" value="1"/>
</dbReference>
<dbReference type="InterPro" id="IPR001670">
    <property type="entry name" value="ADH_Fe/GldA"/>
</dbReference>
<dbReference type="AlphaFoldDB" id="A0A923NMG7"/>
<protein>
    <submittedName>
        <fullName evidence="4">Iron-containing alcohol dehydrogenase</fullName>
    </submittedName>
</protein>
<dbReference type="InterPro" id="IPR039697">
    <property type="entry name" value="Alcohol_dehydrogenase_Fe"/>
</dbReference>
<keyword evidence="1" id="KW-0560">Oxidoreductase</keyword>
<dbReference type="GO" id="GO:0046872">
    <property type="term" value="F:metal ion binding"/>
    <property type="evidence" value="ECO:0007669"/>
    <property type="project" value="InterPro"/>
</dbReference>
<dbReference type="CDD" id="cd08180">
    <property type="entry name" value="PDD"/>
    <property type="match status" value="1"/>
</dbReference>
<dbReference type="FunFam" id="1.20.1090.10:FF:000001">
    <property type="entry name" value="Aldehyde-alcohol dehydrogenase"/>
    <property type="match status" value="1"/>
</dbReference>
<dbReference type="SUPFAM" id="SSF56796">
    <property type="entry name" value="Dehydroquinate synthase-like"/>
    <property type="match status" value="1"/>
</dbReference>
<comment type="caution">
    <text evidence="4">The sequence shown here is derived from an EMBL/GenBank/DDBJ whole genome shotgun (WGS) entry which is preliminary data.</text>
</comment>
<evidence type="ECO:0000313" key="4">
    <source>
        <dbReference type="EMBL" id="MBC6679699.1"/>
    </source>
</evidence>
<keyword evidence="5" id="KW-1185">Reference proteome</keyword>
<gene>
    <name evidence="4" type="ORF">H9L42_07650</name>
</gene>
<evidence type="ECO:0000313" key="5">
    <source>
        <dbReference type="Proteomes" id="UP000602647"/>
    </source>
</evidence>
<dbReference type="EMBL" id="JACRYT010000006">
    <property type="protein sequence ID" value="MBC6679699.1"/>
    <property type="molecule type" value="Genomic_DNA"/>
</dbReference>
<feature type="domain" description="Alcohol dehydrogenase iron-type/glycerol dehydrogenase GldA" evidence="2">
    <location>
        <begin position="8"/>
        <end position="158"/>
    </location>
</feature>
<reference evidence="4" key="1">
    <citation type="submission" date="2020-08" db="EMBL/GenBank/DDBJ databases">
        <title>Genome public.</title>
        <authorList>
            <person name="Liu C."/>
            <person name="Sun Q."/>
        </authorList>
    </citation>
    <scope>NUCLEOTIDE SEQUENCE</scope>
    <source>
        <strain evidence="4">BX12</strain>
    </source>
</reference>
<dbReference type="Gene3D" id="1.20.1090.10">
    <property type="entry name" value="Dehydroquinate synthase-like - alpha domain"/>
    <property type="match status" value="1"/>
</dbReference>
<dbReference type="GO" id="GO:0004022">
    <property type="term" value="F:alcohol dehydrogenase (NAD+) activity"/>
    <property type="evidence" value="ECO:0007669"/>
    <property type="project" value="TreeGrafter"/>
</dbReference>
<dbReference type="Proteomes" id="UP000602647">
    <property type="component" value="Unassembled WGS sequence"/>
</dbReference>
<name>A0A923NMG7_9FIRM</name>
<dbReference type="PANTHER" id="PTHR11496">
    <property type="entry name" value="ALCOHOL DEHYDROGENASE"/>
    <property type="match status" value="1"/>
</dbReference>
<dbReference type="Pfam" id="PF00465">
    <property type="entry name" value="Fe-ADH"/>
    <property type="match status" value="1"/>
</dbReference>
<feature type="domain" description="Fe-containing alcohol dehydrogenase-like C-terminal" evidence="3">
    <location>
        <begin position="169"/>
        <end position="371"/>
    </location>
</feature>
<dbReference type="FunFam" id="3.40.50.1970:FF:000003">
    <property type="entry name" value="Alcohol dehydrogenase, iron-containing"/>
    <property type="match status" value="1"/>
</dbReference>
<dbReference type="RefSeq" id="WP_187302806.1">
    <property type="nucleotide sequence ID" value="NZ_JACRYT010000006.1"/>
</dbReference>
<dbReference type="Pfam" id="PF25137">
    <property type="entry name" value="ADH_Fe_C"/>
    <property type="match status" value="1"/>
</dbReference>
<evidence type="ECO:0000259" key="2">
    <source>
        <dbReference type="Pfam" id="PF00465"/>
    </source>
</evidence>
<accession>A0A923NMG7</accession>